<dbReference type="InterPro" id="IPR000847">
    <property type="entry name" value="LysR_HTH_N"/>
</dbReference>
<dbReference type="InterPro" id="IPR036390">
    <property type="entry name" value="WH_DNA-bd_sf"/>
</dbReference>
<name>A0ABN0B0C7_9ACTN</name>
<dbReference type="Gene3D" id="1.10.10.10">
    <property type="entry name" value="Winged helix-like DNA-binding domain superfamily/Winged helix DNA-binding domain"/>
    <property type="match status" value="1"/>
</dbReference>
<dbReference type="PRINTS" id="PR00039">
    <property type="entry name" value="HTHLYSR"/>
</dbReference>
<evidence type="ECO:0000313" key="7">
    <source>
        <dbReference type="Proteomes" id="UP000004431"/>
    </source>
</evidence>
<evidence type="ECO:0000259" key="5">
    <source>
        <dbReference type="PROSITE" id="PS50931"/>
    </source>
</evidence>
<dbReference type="Gene3D" id="3.40.190.290">
    <property type="match status" value="1"/>
</dbReference>
<dbReference type="Proteomes" id="UP000004431">
    <property type="component" value="Unassembled WGS sequence"/>
</dbReference>
<organism evidence="6 7">
    <name type="scientific">Fannyhessea vaginae PB189-T1-4</name>
    <dbReference type="NCBI Taxonomy" id="866774"/>
    <lineage>
        <taxon>Bacteria</taxon>
        <taxon>Bacillati</taxon>
        <taxon>Actinomycetota</taxon>
        <taxon>Coriobacteriia</taxon>
        <taxon>Coriobacteriales</taxon>
        <taxon>Atopobiaceae</taxon>
        <taxon>Fannyhessea</taxon>
    </lineage>
</organism>
<evidence type="ECO:0000256" key="4">
    <source>
        <dbReference type="ARBA" id="ARBA00023163"/>
    </source>
</evidence>
<dbReference type="InterPro" id="IPR005119">
    <property type="entry name" value="LysR_subst-bd"/>
</dbReference>
<dbReference type="PROSITE" id="PS50931">
    <property type="entry name" value="HTH_LYSR"/>
    <property type="match status" value="1"/>
</dbReference>
<feature type="domain" description="HTH lysR-type" evidence="5">
    <location>
        <begin position="10"/>
        <end position="60"/>
    </location>
</feature>
<keyword evidence="7" id="KW-1185">Reference proteome</keyword>
<dbReference type="RefSeq" id="WP_006303952.1">
    <property type="nucleotide sequence ID" value="NZ_AEDQ01000017.1"/>
</dbReference>
<sequence>MASTISKYYAFIETAKRGSFTKAAKSLSYSQSAVSRMVMALESQWNVTLFERGKDTVTLTSQGKELLPIVEQICQGNNHLLLKLKQQGMDPLSSAERTIIRIAAPSSIITAYFPSLLENLYKDYPNVNLQIYQGTYAEIERLVVEKKVDMGIMPVACSLAGIVSIPFEHDELVVVSSLDHRFAYMENIDINEFINESFIADKECAPLLQSQLKNLRITFNTSDVSAILALVQRNLGVSLLPELAVRQSPHQVAIRHLKDRAYRSIHVVYRSDTALSLPAECMLSYMKHGLSM</sequence>
<dbReference type="PANTHER" id="PTHR30419">
    <property type="entry name" value="HTH-TYPE TRANSCRIPTIONAL REGULATOR YBHD"/>
    <property type="match status" value="1"/>
</dbReference>
<comment type="similarity">
    <text evidence="1">Belongs to the LysR transcriptional regulatory family.</text>
</comment>
<dbReference type="Pfam" id="PF00126">
    <property type="entry name" value="HTH_1"/>
    <property type="match status" value="1"/>
</dbReference>
<comment type="caution">
    <text evidence="6">The sequence shown here is derived from an EMBL/GenBank/DDBJ whole genome shotgun (WGS) entry which is preliminary data.</text>
</comment>
<evidence type="ECO:0000256" key="1">
    <source>
        <dbReference type="ARBA" id="ARBA00009437"/>
    </source>
</evidence>
<dbReference type="CDD" id="cd05466">
    <property type="entry name" value="PBP2_LTTR_substrate"/>
    <property type="match status" value="1"/>
</dbReference>
<dbReference type="Pfam" id="PF03466">
    <property type="entry name" value="LysR_substrate"/>
    <property type="match status" value="1"/>
</dbReference>
<accession>A0ABN0B0C7</accession>
<proteinExistence type="inferred from homology"/>
<dbReference type="SUPFAM" id="SSF53850">
    <property type="entry name" value="Periplasmic binding protein-like II"/>
    <property type="match status" value="1"/>
</dbReference>
<reference evidence="6 7" key="1">
    <citation type="submission" date="2010-08" db="EMBL/GenBank/DDBJ databases">
        <authorList>
            <person name="Durkin A.S."/>
            <person name="Madupu R."/>
            <person name="Torralba M."/>
            <person name="Gillis M."/>
            <person name="Methe B."/>
            <person name="Sutton G."/>
            <person name="Nelson K.E."/>
        </authorList>
    </citation>
    <scope>NUCLEOTIDE SEQUENCE [LARGE SCALE GENOMIC DNA]</scope>
    <source>
        <strain evidence="6 7">PB189-T1-4</strain>
    </source>
</reference>
<keyword evidence="3" id="KW-0238">DNA-binding</keyword>
<evidence type="ECO:0000256" key="2">
    <source>
        <dbReference type="ARBA" id="ARBA00023015"/>
    </source>
</evidence>
<dbReference type="InterPro" id="IPR036388">
    <property type="entry name" value="WH-like_DNA-bd_sf"/>
</dbReference>
<dbReference type="PANTHER" id="PTHR30419:SF28">
    <property type="entry name" value="HTH-TYPE TRANSCRIPTIONAL REGULATOR BSDA"/>
    <property type="match status" value="1"/>
</dbReference>
<gene>
    <name evidence="6" type="primary">lysR</name>
    <name evidence="6" type="ORF">HMPREF9248_0909</name>
</gene>
<dbReference type="SUPFAM" id="SSF46785">
    <property type="entry name" value="Winged helix' DNA-binding domain"/>
    <property type="match status" value="1"/>
</dbReference>
<dbReference type="EMBL" id="AEDQ01000017">
    <property type="protein sequence ID" value="EFL44242.1"/>
    <property type="molecule type" value="Genomic_DNA"/>
</dbReference>
<protein>
    <submittedName>
        <fullName evidence="6">LysR substrate binding domain protein</fullName>
    </submittedName>
</protein>
<evidence type="ECO:0000256" key="3">
    <source>
        <dbReference type="ARBA" id="ARBA00023125"/>
    </source>
</evidence>
<dbReference type="InterPro" id="IPR050950">
    <property type="entry name" value="HTH-type_LysR_regulators"/>
</dbReference>
<keyword evidence="2" id="KW-0805">Transcription regulation</keyword>
<evidence type="ECO:0000313" key="6">
    <source>
        <dbReference type="EMBL" id="EFL44242.1"/>
    </source>
</evidence>
<keyword evidence="4" id="KW-0804">Transcription</keyword>